<proteinExistence type="inferred from homology"/>
<dbReference type="PANTHER" id="PTHR38692:SF1">
    <property type="entry name" value="PROTEIN SMG"/>
    <property type="match status" value="1"/>
</dbReference>
<organism evidence="2 3">
    <name type="scientific">Paracandidimonas soli</name>
    <dbReference type="NCBI Taxonomy" id="1917182"/>
    <lineage>
        <taxon>Bacteria</taxon>
        <taxon>Pseudomonadati</taxon>
        <taxon>Pseudomonadota</taxon>
        <taxon>Betaproteobacteria</taxon>
        <taxon>Burkholderiales</taxon>
        <taxon>Alcaligenaceae</taxon>
        <taxon>Paracandidimonas</taxon>
    </lineage>
</organism>
<reference evidence="2 3" key="1">
    <citation type="submission" date="2019-03" db="EMBL/GenBank/DDBJ databases">
        <title>Genomic Encyclopedia of Type Strains, Phase IV (KMG-IV): sequencing the most valuable type-strain genomes for metagenomic binning, comparative biology and taxonomic classification.</title>
        <authorList>
            <person name="Goeker M."/>
        </authorList>
    </citation>
    <scope>NUCLEOTIDE SEQUENCE [LARGE SCALE GENOMIC DNA]</scope>
    <source>
        <strain evidence="2 3">DSM 100048</strain>
    </source>
</reference>
<dbReference type="Proteomes" id="UP000294692">
    <property type="component" value="Unassembled WGS sequence"/>
</dbReference>
<sequence>MLDILVYLFENYYTPQACPDADVLAHKLAAVGFEDDDINDALGWLHRLAQTTEQCSPLSALSTSDSHRVFADHEYQMLGSQAIGFIQFLESSGTLPPALREIMIEQALATDDSPVSLQTIKVIALMVLWSQQAEIDHLVFEELLTDDRIRMSH</sequence>
<evidence type="ECO:0000313" key="3">
    <source>
        <dbReference type="Proteomes" id="UP000294692"/>
    </source>
</evidence>
<comment type="similarity">
    <text evidence="1">Belongs to the Smg family.</text>
</comment>
<accession>A0A4R3VFV3</accession>
<name>A0A4R3VFV3_9BURK</name>
<comment type="caution">
    <text evidence="2">The sequence shown here is derived from an EMBL/GenBank/DDBJ whole genome shotgun (WGS) entry which is preliminary data.</text>
</comment>
<dbReference type="EMBL" id="SMBX01000001">
    <property type="protein sequence ID" value="TCV02662.1"/>
    <property type="molecule type" value="Genomic_DNA"/>
</dbReference>
<protein>
    <recommendedName>
        <fullName evidence="1">Protein Smg homolog</fullName>
    </recommendedName>
</protein>
<gene>
    <name evidence="1" type="primary">smg</name>
    <name evidence="2" type="ORF">EV686_101118</name>
</gene>
<dbReference type="OrthoDB" id="5297467at2"/>
<dbReference type="PANTHER" id="PTHR38692">
    <property type="entry name" value="PROTEIN SMG"/>
    <property type="match status" value="1"/>
</dbReference>
<dbReference type="AlphaFoldDB" id="A0A4R3VFV3"/>
<dbReference type="RefSeq" id="WP_132472415.1">
    <property type="nucleotide sequence ID" value="NZ_JBEBWM010000132.1"/>
</dbReference>
<dbReference type="HAMAP" id="MF_00598">
    <property type="entry name" value="Smg"/>
    <property type="match status" value="1"/>
</dbReference>
<keyword evidence="3" id="KW-1185">Reference proteome</keyword>
<evidence type="ECO:0000256" key="1">
    <source>
        <dbReference type="HAMAP-Rule" id="MF_00598"/>
    </source>
</evidence>
<evidence type="ECO:0000313" key="2">
    <source>
        <dbReference type="EMBL" id="TCV02662.1"/>
    </source>
</evidence>
<dbReference type="InterPro" id="IPR007456">
    <property type="entry name" value="Smg"/>
</dbReference>
<dbReference type="Pfam" id="PF04361">
    <property type="entry name" value="DUF494"/>
    <property type="match status" value="1"/>
</dbReference>